<evidence type="ECO:0000256" key="6">
    <source>
        <dbReference type="SAM" id="Phobius"/>
    </source>
</evidence>
<dbReference type="GO" id="GO:0016020">
    <property type="term" value="C:membrane"/>
    <property type="evidence" value="ECO:0007669"/>
    <property type="project" value="UniProtKB-SubCell"/>
</dbReference>
<feature type="transmembrane region" description="Helical" evidence="6">
    <location>
        <begin position="207"/>
        <end position="227"/>
    </location>
</feature>
<feature type="region of interest" description="Disordered" evidence="5">
    <location>
        <begin position="141"/>
        <end position="195"/>
    </location>
</feature>
<feature type="compositionally biased region" description="Polar residues" evidence="5">
    <location>
        <begin position="160"/>
        <end position="181"/>
    </location>
</feature>
<dbReference type="SUPFAM" id="SSF81321">
    <property type="entry name" value="Family A G protein-coupled receptor-like"/>
    <property type="match status" value="1"/>
</dbReference>
<keyword evidence="3 6" id="KW-1133">Transmembrane helix</keyword>
<dbReference type="EMBL" id="JACVVK020000186">
    <property type="protein sequence ID" value="KAK7485928.1"/>
    <property type="molecule type" value="Genomic_DNA"/>
</dbReference>
<evidence type="ECO:0000256" key="3">
    <source>
        <dbReference type="ARBA" id="ARBA00022989"/>
    </source>
</evidence>
<feature type="transmembrane region" description="Helical" evidence="6">
    <location>
        <begin position="12"/>
        <end position="30"/>
    </location>
</feature>
<comment type="caution">
    <text evidence="8">The sequence shown here is derived from an EMBL/GenBank/DDBJ whole genome shotgun (WGS) entry which is preliminary data.</text>
</comment>
<gene>
    <name evidence="8" type="ORF">BaRGS_00022794</name>
</gene>
<proteinExistence type="predicted"/>
<dbReference type="Gene3D" id="1.20.1070.10">
    <property type="entry name" value="Rhodopsin 7-helix transmembrane proteins"/>
    <property type="match status" value="1"/>
</dbReference>
<evidence type="ECO:0000256" key="4">
    <source>
        <dbReference type="ARBA" id="ARBA00023136"/>
    </source>
</evidence>
<sequence length="283" mass="31525">MRRLEHLRCPRLYTLIVAVLAFLLDVNVLFRFKVVQAPASGERNTTVFTVARTNTYKENVHVFNDLSLSSSLLFQYVPLVLLVVFNAQLVAVLAKHSRKMKLRFGGQSLECAASVQYSTSSGSSETDLPVVCLCIANETRPNSTTAGQSQKNETLAAETNVRSVTLPSQTDGKMISQNHPNPQKETKASNVGKSPFSKLEKQRSVTVLVYSILFILLALPNAVFPLVRKLVPGFAVFEREHYLVLALGNVFTFLDSVSAAMNFFVYFAMGSSFRKGVYRLFRR</sequence>
<dbReference type="Proteomes" id="UP001519460">
    <property type="component" value="Unassembled WGS sequence"/>
</dbReference>
<comment type="subcellular location">
    <subcellularLocation>
        <location evidence="1">Membrane</location>
    </subcellularLocation>
</comment>
<dbReference type="PANTHER" id="PTHR46641:SF2">
    <property type="entry name" value="FMRFAMIDE RECEPTOR"/>
    <property type="match status" value="1"/>
</dbReference>
<evidence type="ECO:0000256" key="1">
    <source>
        <dbReference type="ARBA" id="ARBA00004370"/>
    </source>
</evidence>
<reference evidence="8 9" key="1">
    <citation type="journal article" date="2023" name="Sci. Data">
        <title>Genome assembly of the Korean intertidal mud-creeper Batillaria attramentaria.</title>
        <authorList>
            <person name="Patra A.K."/>
            <person name="Ho P.T."/>
            <person name="Jun S."/>
            <person name="Lee S.J."/>
            <person name="Kim Y."/>
            <person name="Won Y.J."/>
        </authorList>
    </citation>
    <scope>NUCLEOTIDE SEQUENCE [LARGE SCALE GENOMIC DNA]</scope>
    <source>
        <strain evidence="8">Wonlab-2016</strain>
    </source>
</reference>
<dbReference type="Pfam" id="PF10324">
    <property type="entry name" value="7TM_GPCR_Srw"/>
    <property type="match status" value="1"/>
</dbReference>
<feature type="compositionally biased region" description="Polar residues" evidence="5">
    <location>
        <begin position="141"/>
        <end position="153"/>
    </location>
</feature>
<evidence type="ECO:0000256" key="2">
    <source>
        <dbReference type="ARBA" id="ARBA00022692"/>
    </source>
</evidence>
<dbReference type="InterPro" id="IPR019427">
    <property type="entry name" value="7TM_GPCR_serpentine_rcpt_Srw"/>
</dbReference>
<dbReference type="InterPro" id="IPR052954">
    <property type="entry name" value="GPCR-Ligand_Int"/>
</dbReference>
<evidence type="ECO:0000259" key="7">
    <source>
        <dbReference type="PROSITE" id="PS50262"/>
    </source>
</evidence>
<dbReference type="PANTHER" id="PTHR46641">
    <property type="entry name" value="FMRFAMIDE RECEPTOR-RELATED"/>
    <property type="match status" value="1"/>
</dbReference>
<evidence type="ECO:0000313" key="9">
    <source>
        <dbReference type="Proteomes" id="UP001519460"/>
    </source>
</evidence>
<organism evidence="8 9">
    <name type="scientific">Batillaria attramentaria</name>
    <dbReference type="NCBI Taxonomy" id="370345"/>
    <lineage>
        <taxon>Eukaryota</taxon>
        <taxon>Metazoa</taxon>
        <taxon>Spiralia</taxon>
        <taxon>Lophotrochozoa</taxon>
        <taxon>Mollusca</taxon>
        <taxon>Gastropoda</taxon>
        <taxon>Caenogastropoda</taxon>
        <taxon>Sorbeoconcha</taxon>
        <taxon>Cerithioidea</taxon>
        <taxon>Batillariidae</taxon>
        <taxon>Batillaria</taxon>
    </lineage>
</organism>
<feature type="domain" description="G-protein coupled receptors family 1 profile" evidence="7">
    <location>
        <begin position="1"/>
        <end position="266"/>
    </location>
</feature>
<keyword evidence="9" id="KW-1185">Reference proteome</keyword>
<evidence type="ECO:0000256" key="5">
    <source>
        <dbReference type="SAM" id="MobiDB-lite"/>
    </source>
</evidence>
<dbReference type="PROSITE" id="PS50262">
    <property type="entry name" value="G_PROTEIN_RECEP_F1_2"/>
    <property type="match status" value="1"/>
</dbReference>
<protein>
    <recommendedName>
        <fullName evidence="7">G-protein coupled receptors family 1 profile domain-containing protein</fullName>
    </recommendedName>
</protein>
<keyword evidence="2 6" id="KW-0812">Transmembrane</keyword>
<keyword evidence="4 6" id="KW-0472">Membrane</keyword>
<name>A0ABD0KFW0_9CAEN</name>
<feature type="transmembrane region" description="Helical" evidence="6">
    <location>
        <begin position="73"/>
        <end position="94"/>
    </location>
</feature>
<evidence type="ECO:0000313" key="8">
    <source>
        <dbReference type="EMBL" id="KAK7485928.1"/>
    </source>
</evidence>
<dbReference type="InterPro" id="IPR017452">
    <property type="entry name" value="GPCR_Rhodpsn_7TM"/>
</dbReference>
<accession>A0ABD0KFW0</accession>
<feature type="transmembrane region" description="Helical" evidence="6">
    <location>
        <begin position="242"/>
        <end position="269"/>
    </location>
</feature>
<dbReference type="AlphaFoldDB" id="A0ABD0KFW0"/>